<dbReference type="Proteomes" id="UP000187499">
    <property type="component" value="Chromosome"/>
</dbReference>
<dbReference type="GO" id="GO:0004034">
    <property type="term" value="F:aldose 1-epimerase activity"/>
    <property type="evidence" value="ECO:0007669"/>
    <property type="project" value="TreeGrafter"/>
</dbReference>
<accession>A0A1P8Q4N7</accession>
<dbReference type="GO" id="GO:0033499">
    <property type="term" value="P:galactose catabolic process via UDP-galactose, Leloir pathway"/>
    <property type="evidence" value="ECO:0007669"/>
    <property type="project" value="TreeGrafter"/>
</dbReference>
<dbReference type="SUPFAM" id="SSF74650">
    <property type="entry name" value="Galactose mutarotase-like"/>
    <property type="match status" value="1"/>
</dbReference>
<keyword evidence="5" id="KW-1185">Reference proteome</keyword>
<evidence type="ECO:0000256" key="2">
    <source>
        <dbReference type="ARBA" id="ARBA00023235"/>
    </source>
</evidence>
<dbReference type="PANTHER" id="PTHR10091">
    <property type="entry name" value="ALDOSE-1-EPIMERASE"/>
    <property type="match status" value="1"/>
</dbReference>
<dbReference type="Gene3D" id="2.70.98.10">
    <property type="match status" value="1"/>
</dbReference>
<evidence type="ECO:0000256" key="3">
    <source>
        <dbReference type="ARBA" id="ARBA00023277"/>
    </source>
</evidence>
<dbReference type="GO" id="GO:0030246">
    <property type="term" value="F:carbohydrate binding"/>
    <property type="evidence" value="ECO:0007669"/>
    <property type="project" value="InterPro"/>
</dbReference>
<gene>
    <name evidence="4" type="ORF">BTM29_09445</name>
</gene>
<evidence type="ECO:0000313" key="4">
    <source>
        <dbReference type="EMBL" id="APX72759.1"/>
    </source>
</evidence>
<dbReference type="InterPro" id="IPR014718">
    <property type="entry name" value="GH-type_carb-bd"/>
</dbReference>
<dbReference type="InterPro" id="IPR008183">
    <property type="entry name" value="Aldose_1/G6P_1-epimerase"/>
</dbReference>
<dbReference type="AlphaFoldDB" id="A0A1P8Q4N7"/>
<reference evidence="5" key="1">
    <citation type="submission" date="2016-12" db="EMBL/GenBank/DDBJ databases">
        <authorList>
            <person name="Jung M.Y."/>
            <person name="Lee S.H."/>
        </authorList>
    </citation>
    <scope>NUCLEOTIDE SEQUENCE [LARGE SCALE GENOMIC DNA]</scope>
    <source>
        <strain evidence="5">WiKim39</strain>
    </source>
</reference>
<keyword evidence="2" id="KW-0413">Isomerase</keyword>
<keyword evidence="3" id="KW-0119">Carbohydrate metabolism</keyword>
<dbReference type="InterPro" id="IPR011013">
    <property type="entry name" value="Gal_mutarotase_sf_dom"/>
</dbReference>
<dbReference type="STRING" id="1847728.BTM29_09445"/>
<name>A0A1P8Q4N7_9LACO</name>
<organism evidence="4 5">
    <name type="scientific">Companilactobacillus allii</name>
    <dbReference type="NCBI Taxonomy" id="1847728"/>
    <lineage>
        <taxon>Bacteria</taxon>
        <taxon>Bacillati</taxon>
        <taxon>Bacillota</taxon>
        <taxon>Bacilli</taxon>
        <taxon>Lactobacillales</taxon>
        <taxon>Lactobacillaceae</taxon>
        <taxon>Companilactobacillus</taxon>
    </lineage>
</organism>
<evidence type="ECO:0000256" key="1">
    <source>
        <dbReference type="ARBA" id="ARBA00006206"/>
    </source>
</evidence>
<dbReference type="KEGG" id="lalw:BTM29_09445"/>
<dbReference type="EMBL" id="CP019323">
    <property type="protein sequence ID" value="APX72759.1"/>
    <property type="molecule type" value="Genomic_DNA"/>
</dbReference>
<proteinExistence type="inferred from homology"/>
<protein>
    <submittedName>
        <fullName evidence="4">Galactose mutarotase</fullName>
    </submittedName>
</protein>
<dbReference type="GO" id="GO:0005737">
    <property type="term" value="C:cytoplasm"/>
    <property type="evidence" value="ECO:0007669"/>
    <property type="project" value="TreeGrafter"/>
</dbReference>
<dbReference type="CDD" id="cd09019">
    <property type="entry name" value="galactose_mutarotase_like"/>
    <property type="match status" value="1"/>
</dbReference>
<dbReference type="PANTHER" id="PTHR10091:SF0">
    <property type="entry name" value="GALACTOSE MUTAROTASE"/>
    <property type="match status" value="1"/>
</dbReference>
<dbReference type="InterPro" id="IPR047215">
    <property type="entry name" value="Galactose_mutarotase-like"/>
</dbReference>
<evidence type="ECO:0000313" key="5">
    <source>
        <dbReference type="Proteomes" id="UP000187499"/>
    </source>
</evidence>
<comment type="similarity">
    <text evidence="1">Belongs to the aldose epimerase family.</text>
</comment>
<dbReference type="Pfam" id="PF01263">
    <property type="entry name" value="Aldose_epim"/>
    <property type="match status" value="1"/>
</dbReference>
<dbReference type="RefSeq" id="WP_076616627.1">
    <property type="nucleotide sequence ID" value="NZ_CP019323.1"/>
</dbReference>
<dbReference type="GO" id="GO:0006006">
    <property type="term" value="P:glucose metabolic process"/>
    <property type="evidence" value="ECO:0007669"/>
    <property type="project" value="TreeGrafter"/>
</dbReference>
<sequence>MSVTEKKVGQVDGENAYQYIIENKNKTRITLLTYAATWQNFEVLENGQYHSLIEHLDTLDDYVKETYNIGKNVGRVAGRIGGASFMLNGKKVQMKPNEQTHLLHGGNNGIQTKNYKGAIDDKSNSVCLSLDIKSSDDDFPGNVNLKITYSLNDNDEVTIKYDAISDADTILNPTCHVYFNVTNSNSIDSQELQINSDRILDVDDEKVPTGRKLDVSGAYDFREPQGIGEALKTLTNQNGKVEFDDIYATNGGKVATIQADGRAVDLYSDRNALVIFTADPVHEDKEQQHEYSSLAMELQTLPDAINHSDFGDIILRENQEKTFVNKYHYRKL</sequence>
<dbReference type="OrthoDB" id="9779408at2"/>